<feature type="transmembrane region" description="Helical" evidence="8">
    <location>
        <begin position="410"/>
        <end position="430"/>
    </location>
</feature>
<protein>
    <recommendedName>
        <fullName evidence="9">Major facilitator superfamily (MFS) profile domain-containing protein</fullName>
    </recommendedName>
</protein>
<dbReference type="InterPro" id="IPR020846">
    <property type="entry name" value="MFS_dom"/>
</dbReference>
<feature type="transmembrane region" description="Helical" evidence="8">
    <location>
        <begin position="149"/>
        <end position="174"/>
    </location>
</feature>
<dbReference type="PANTHER" id="PTHR23502">
    <property type="entry name" value="MAJOR FACILITATOR SUPERFAMILY"/>
    <property type="match status" value="1"/>
</dbReference>
<dbReference type="Proteomes" id="UP000007431">
    <property type="component" value="Unassembled WGS sequence"/>
</dbReference>
<feature type="transmembrane region" description="Helical" evidence="8">
    <location>
        <begin position="217"/>
        <end position="236"/>
    </location>
</feature>
<reference evidence="10 11" key="1">
    <citation type="journal article" date="2010" name="Nat. Biotechnol.">
        <title>Genome sequence of the model mushroom Schizophyllum commune.</title>
        <authorList>
            <person name="Ohm R.A."/>
            <person name="de Jong J.F."/>
            <person name="Lugones L.G."/>
            <person name="Aerts A."/>
            <person name="Kothe E."/>
            <person name="Stajich J.E."/>
            <person name="de Vries R.P."/>
            <person name="Record E."/>
            <person name="Levasseur A."/>
            <person name="Baker S.E."/>
            <person name="Bartholomew K.A."/>
            <person name="Coutinho P.M."/>
            <person name="Erdmann S."/>
            <person name="Fowler T.J."/>
            <person name="Gathman A.C."/>
            <person name="Lombard V."/>
            <person name="Henrissat B."/>
            <person name="Knabe N."/>
            <person name="Kuees U."/>
            <person name="Lilly W.W."/>
            <person name="Lindquist E."/>
            <person name="Lucas S."/>
            <person name="Magnuson J.K."/>
            <person name="Piumi F."/>
            <person name="Raudaskoski M."/>
            <person name="Salamov A."/>
            <person name="Schmutz J."/>
            <person name="Schwarze F.W.M.R."/>
            <person name="vanKuyk P.A."/>
            <person name="Horton J.S."/>
            <person name="Grigoriev I.V."/>
            <person name="Woesten H.A.B."/>
        </authorList>
    </citation>
    <scope>NUCLEOTIDE SEQUENCE [LARGE SCALE GENOMIC DNA]</scope>
    <source>
        <strain evidence="11">H4-8 / FGSC 9210</strain>
    </source>
</reference>
<dbReference type="GO" id="GO:0015137">
    <property type="term" value="F:citrate transmembrane transporter activity"/>
    <property type="evidence" value="ECO:0007669"/>
    <property type="project" value="UniProtKB-ARBA"/>
</dbReference>
<dbReference type="FunFam" id="1.20.1250.20:FF:000172">
    <property type="entry name" value="MFS multidrug resistance transporter"/>
    <property type="match status" value="1"/>
</dbReference>
<feature type="transmembrane region" description="Helical" evidence="8">
    <location>
        <begin position="385"/>
        <end position="404"/>
    </location>
</feature>
<feature type="transmembrane region" description="Helical" evidence="8">
    <location>
        <begin position="451"/>
        <end position="469"/>
    </location>
</feature>
<feature type="region of interest" description="Disordered" evidence="7">
    <location>
        <begin position="1"/>
        <end position="46"/>
    </location>
</feature>
<comment type="subcellular location">
    <subcellularLocation>
        <location evidence="1">Membrane</location>
        <topology evidence="1">Multi-pass membrane protein</topology>
    </subcellularLocation>
</comment>
<feature type="transmembrane region" description="Helical" evidence="8">
    <location>
        <begin position="284"/>
        <end position="306"/>
    </location>
</feature>
<dbReference type="InterPro" id="IPR036259">
    <property type="entry name" value="MFS_trans_sf"/>
</dbReference>
<feature type="compositionally biased region" description="Basic and acidic residues" evidence="7">
    <location>
        <begin position="1"/>
        <end position="12"/>
    </location>
</feature>
<dbReference type="InParanoid" id="D8PS79"/>
<feature type="transmembrane region" description="Helical" evidence="8">
    <location>
        <begin position="95"/>
        <end position="114"/>
    </location>
</feature>
<gene>
    <name evidence="10" type="ORF">SCHCODRAFT_104292</name>
</gene>
<evidence type="ECO:0000256" key="8">
    <source>
        <dbReference type="SAM" id="Phobius"/>
    </source>
</evidence>
<feature type="transmembrane region" description="Helical" evidence="8">
    <location>
        <begin position="326"/>
        <end position="349"/>
    </location>
</feature>
<feature type="transmembrane region" description="Helical" evidence="8">
    <location>
        <begin position="186"/>
        <end position="205"/>
    </location>
</feature>
<dbReference type="EMBL" id="GL377302">
    <property type="protein sequence ID" value="EFJ02566.1"/>
    <property type="molecule type" value="Genomic_DNA"/>
</dbReference>
<feature type="transmembrane region" description="Helical" evidence="8">
    <location>
        <begin position="58"/>
        <end position="79"/>
    </location>
</feature>
<evidence type="ECO:0000256" key="7">
    <source>
        <dbReference type="SAM" id="MobiDB-lite"/>
    </source>
</evidence>
<evidence type="ECO:0000256" key="6">
    <source>
        <dbReference type="ARBA" id="ARBA00023180"/>
    </source>
</evidence>
<dbReference type="FunFam" id="1.20.1720.10:FF:000009">
    <property type="entry name" value="MFS multidrug transporter"/>
    <property type="match status" value="1"/>
</dbReference>
<dbReference type="Gene3D" id="1.20.1250.20">
    <property type="entry name" value="MFS general substrate transporter like domains"/>
    <property type="match status" value="1"/>
</dbReference>
<feature type="transmembrane region" description="Helical" evidence="8">
    <location>
        <begin position="475"/>
        <end position="497"/>
    </location>
</feature>
<feature type="transmembrane region" description="Helical" evidence="8">
    <location>
        <begin position="126"/>
        <end position="143"/>
    </location>
</feature>
<dbReference type="GO" id="GO:0140115">
    <property type="term" value="P:export across plasma membrane"/>
    <property type="evidence" value="ECO:0007669"/>
    <property type="project" value="UniProtKB-ARBA"/>
</dbReference>
<feature type="domain" description="Major facilitator superfamily (MFS) profile" evidence="9">
    <location>
        <begin position="60"/>
        <end position="500"/>
    </location>
</feature>
<evidence type="ECO:0000313" key="11">
    <source>
        <dbReference type="Proteomes" id="UP000007431"/>
    </source>
</evidence>
<accession>D8PS79</accession>
<dbReference type="InterPro" id="IPR011701">
    <property type="entry name" value="MFS"/>
</dbReference>
<organism evidence="11">
    <name type="scientific">Schizophyllum commune (strain H4-8 / FGSC 9210)</name>
    <name type="common">Split gill fungus</name>
    <dbReference type="NCBI Taxonomy" id="578458"/>
    <lineage>
        <taxon>Eukaryota</taxon>
        <taxon>Fungi</taxon>
        <taxon>Dikarya</taxon>
        <taxon>Basidiomycota</taxon>
        <taxon>Agaricomycotina</taxon>
        <taxon>Agaricomycetes</taxon>
        <taxon>Agaricomycetidae</taxon>
        <taxon>Agaricales</taxon>
        <taxon>Schizophyllaceae</taxon>
        <taxon>Schizophyllum</taxon>
    </lineage>
</organism>
<feature type="compositionally biased region" description="Polar residues" evidence="7">
    <location>
        <begin position="14"/>
        <end position="34"/>
    </location>
</feature>
<sequence length="510" mass="55481">MATSDTEKRDVPPNEQNITTQEGGQLQQVKTRSTAPPRPISVQEPNEPYSVYTRGQKWAIVSLISLGGLFSPLSANIYFPAIPTLADDFHKSLELINLTVTMYMIFQGLSPTFWGTMADRYGRRMMFAACLILLSLSCVGLALTPTNAYWLLMVLRCVQAAGSASTIALSAGVVVDIADVHERGGFFGVANLGPMIGPAIGPVLGGALSGGLGWRSIFWFLCIASGACALVILLFLPETLRALVGDGRYRAPHYARPWLPFLYRGTDSARLSGPRPKFRNPLRLLLQPDILVLLLCNSMINSILYAATTSTANLFPDIYPYLGDTTLGLCFLTIGGGMAIGTVLVGRVLDADYARYERKVEKKARLEGREAGSGQFPIEKARLRLVVPTFIILIIVTVGLGWCYEARTHIAAPLILLFLNGMMTIALMNMTQTLIVDLMPKQGASITACNNLLRCLIAAGFVSVLALMFDSMGPGWTFVLIDGIAVLFYLPGMLYVLKVGPKRRLMRASA</sequence>
<evidence type="ECO:0000256" key="1">
    <source>
        <dbReference type="ARBA" id="ARBA00004141"/>
    </source>
</evidence>
<dbReference type="SUPFAM" id="SSF103473">
    <property type="entry name" value="MFS general substrate transporter"/>
    <property type="match status" value="1"/>
</dbReference>
<keyword evidence="3 8" id="KW-0812">Transmembrane</keyword>
<keyword evidence="6" id="KW-0325">Glycoprotein</keyword>
<keyword evidence="5 8" id="KW-0472">Membrane</keyword>
<keyword evidence="2" id="KW-0813">Transport</keyword>
<dbReference type="HOGENOM" id="CLU_008455_8_4_1"/>
<name>D8PS79_SCHCM</name>
<evidence type="ECO:0000256" key="4">
    <source>
        <dbReference type="ARBA" id="ARBA00022989"/>
    </source>
</evidence>
<evidence type="ECO:0000259" key="9">
    <source>
        <dbReference type="PROSITE" id="PS50850"/>
    </source>
</evidence>
<keyword evidence="4 8" id="KW-1133">Transmembrane helix</keyword>
<dbReference type="PROSITE" id="PS50850">
    <property type="entry name" value="MFS"/>
    <property type="match status" value="1"/>
</dbReference>
<dbReference type="VEuPathDB" id="FungiDB:SCHCODRAFT_01234296"/>
<evidence type="ECO:0000256" key="5">
    <source>
        <dbReference type="ARBA" id="ARBA00023136"/>
    </source>
</evidence>
<dbReference type="PANTHER" id="PTHR23502:SF51">
    <property type="entry name" value="QUINIDINE RESISTANCE PROTEIN 1-RELATED"/>
    <property type="match status" value="1"/>
</dbReference>
<evidence type="ECO:0000313" key="10">
    <source>
        <dbReference type="EMBL" id="EFJ02566.1"/>
    </source>
</evidence>
<feature type="non-terminal residue" evidence="10">
    <location>
        <position position="510"/>
    </location>
</feature>
<keyword evidence="11" id="KW-1185">Reference proteome</keyword>
<proteinExistence type="predicted"/>
<dbReference type="Pfam" id="PF07690">
    <property type="entry name" value="MFS_1"/>
    <property type="match status" value="1"/>
</dbReference>
<dbReference type="eggNOG" id="KOG0255">
    <property type="taxonomic scope" value="Eukaryota"/>
</dbReference>
<evidence type="ECO:0000256" key="3">
    <source>
        <dbReference type="ARBA" id="ARBA00022692"/>
    </source>
</evidence>
<evidence type="ECO:0000256" key="2">
    <source>
        <dbReference type="ARBA" id="ARBA00022448"/>
    </source>
</evidence>
<dbReference type="AlphaFoldDB" id="D8PS79"/>
<dbReference type="OMA" id="WRYQVEK"/>
<dbReference type="GO" id="GO:0005886">
    <property type="term" value="C:plasma membrane"/>
    <property type="evidence" value="ECO:0007669"/>
    <property type="project" value="TreeGrafter"/>
</dbReference>